<dbReference type="EMBL" id="JANJQO010000476">
    <property type="protein sequence ID" value="KAJ2977394.1"/>
    <property type="molecule type" value="Genomic_DNA"/>
</dbReference>
<evidence type="ECO:0000313" key="1">
    <source>
        <dbReference type="EMBL" id="KAJ2977394.1"/>
    </source>
</evidence>
<accession>A0ACC1NG54</accession>
<name>A0ACC1NG54_9HYPO</name>
<dbReference type="Proteomes" id="UP001143910">
    <property type="component" value="Unassembled WGS sequence"/>
</dbReference>
<reference evidence="1" key="1">
    <citation type="submission" date="2022-08" db="EMBL/GenBank/DDBJ databases">
        <title>Genome Sequence of Lecanicillium fungicola.</title>
        <authorList>
            <person name="Buettner E."/>
        </authorList>
    </citation>
    <scope>NUCLEOTIDE SEQUENCE</scope>
    <source>
        <strain evidence="1">Babe33</strain>
    </source>
</reference>
<proteinExistence type="predicted"/>
<sequence>MMQKTLPILALAATAMAGGATCPANSPLSCHNNGPVSDTCCFIPAGHLVQTQFWDSNPATGPSNSWTIHGLWPDNCDGSFPSQCDPDRAYTDIADILTATGKASRGLNKGHRYNKTRAGRRKTWKRHNTLSLWRYR</sequence>
<protein>
    <submittedName>
        <fullName evidence="1">Uncharacterized protein</fullName>
    </submittedName>
</protein>
<organism evidence="1 2">
    <name type="scientific">Zarea fungicola</name>
    <dbReference type="NCBI Taxonomy" id="93591"/>
    <lineage>
        <taxon>Eukaryota</taxon>
        <taxon>Fungi</taxon>
        <taxon>Dikarya</taxon>
        <taxon>Ascomycota</taxon>
        <taxon>Pezizomycotina</taxon>
        <taxon>Sordariomycetes</taxon>
        <taxon>Hypocreomycetidae</taxon>
        <taxon>Hypocreales</taxon>
        <taxon>Cordycipitaceae</taxon>
        <taxon>Zarea</taxon>
    </lineage>
</organism>
<keyword evidence="2" id="KW-1185">Reference proteome</keyword>
<gene>
    <name evidence="1" type="ORF">NQ176_g4396</name>
</gene>
<evidence type="ECO:0000313" key="2">
    <source>
        <dbReference type="Proteomes" id="UP001143910"/>
    </source>
</evidence>
<comment type="caution">
    <text evidence="1">The sequence shown here is derived from an EMBL/GenBank/DDBJ whole genome shotgun (WGS) entry which is preliminary data.</text>
</comment>